<comment type="caution">
    <text evidence="4">The sequence shown here is derived from an EMBL/GenBank/DDBJ whole genome shotgun (WGS) entry which is preliminary data.</text>
</comment>
<evidence type="ECO:0000256" key="1">
    <source>
        <dbReference type="ARBA" id="ARBA00006200"/>
    </source>
</evidence>
<dbReference type="Pfam" id="PF05258">
    <property type="entry name" value="DciA"/>
    <property type="match status" value="1"/>
</dbReference>
<dbReference type="InterPro" id="IPR007922">
    <property type="entry name" value="DciA-like"/>
</dbReference>
<dbReference type="InterPro" id="IPR023007">
    <property type="entry name" value="UPF0232_actinobac"/>
</dbReference>
<dbReference type="AlphaFoldDB" id="A0A916T5W2"/>
<dbReference type="PANTHER" id="PTHR36456:SF1">
    <property type="entry name" value="UPF0232 PROTEIN SCO3875"/>
    <property type="match status" value="1"/>
</dbReference>
<feature type="region of interest" description="Disordered" evidence="3">
    <location>
        <begin position="175"/>
        <end position="196"/>
    </location>
</feature>
<dbReference type="RefSeq" id="WP_188586433.1">
    <property type="nucleotide sequence ID" value="NZ_BMGC01000011.1"/>
</dbReference>
<feature type="region of interest" description="Disordered" evidence="3">
    <location>
        <begin position="1"/>
        <end position="29"/>
    </location>
</feature>
<keyword evidence="5" id="KW-1185">Reference proteome</keyword>
<dbReference type="EMBL" id="BMGC01000011">
    <property type="protein sequence ID" value="GGB31632.1"/>
    <property type="molecule type" value="Genomic_DNA"/>
</dbReference>
<evidence type="ECO:0000313" key="5">
    <source>
        <dbReference type="Proteomes" id="UP000621454"/>
    </source>
</evidence>
<feature type="compositionally biased region" description="Basic residues" evidence="3">
    <location>
        <begin position="61"/>
        <end position="72"/>
    </location>
</feature>
<dbReference type="PANTHER" id="PTHR36456">
    <property type="entry name" value="UPF0232 PROTEIN SCO3875"/>
    <property type="match status" value="1"/>
</dbReference>
<sequence>MSGEHHDPASGARDAASSPDSTVGAEAGELRGYDLARKVLEDARAQARAAGKSVGQGRASPPRRRSTTRRRWSGAGPDGRDPQSLGTLAASIARSRGWQSQIAQGAVFGAWSWIVGPDIAAHAEPTSLQDKVLHVRAESTAWATQLRLIQSQIIAKIAASVGDDVVTSVRVTGPQAPSWRKGPRHIAGRGPRDTYG</sequence>
<reference evidence="4" key="2">
    <citation type="submission" date="2020-09" db="EMBL/GenBank/DDBJ databases">
        <authorList>
            <person name="Sun Q."/>
            <person name="Zhou Y."/>
        </authorList>
    </citation>
    <scope>NUCLEOTIDE SEQUENCE</scope>
    <source>
        <strain evidence="4">CGMCC 1.12827</strain>
    </source>
</reference>
<dbReference type="Proteomes" id="UP000621454">
    <property type="component" value="Unassembled WGS sequence"/>
</dbReference>
<protein>
    <recommendedName>
        <fullName evidence="2">UPF0232 protein GCM10011489_19790</fullName>
    </recommendedName>
</protein>
<comment type="similarity">
    <text evidence="1 2">Belongs to the UPF0232 family.</text>
</comment>
<feature type="region of interest" description="Disordered" evidence="3">
    <location>
        <begin position="44"/>
        <end position="85"/>
    </location>
</feature>
<organism evidence="4 5">
    <name type="scientific">Gordonia jinhuaensis</name>
    <dbReference type="NCBI Taxonomy" id="1517702"/>
    <lineage>
        <taxon>Bacteria</taxon>
        <taxon>Bacillati</taxon>
        <taxon>Actinomycetota</taxon>
        <taxon>Actinomycetes</taxon>
        <taxon>Mycobacteriales</taxon>
        <taxon>Gordoniaceae</taxon>
        <taxon>Gordonia</taxon>
    </lineage>
</organism>
<accession>A0A916T5W2</accession>
<dbReference type="NCBIfam" id="NF002871">
    <property type="entry name" value="PRK03195.1"/>
    <property type="match status" value="1"/>
</dbReference>
<evidence type="ECO:0000256" key="3">
    <source>
        <dbReference type="SAM" id="MobiDB-lite"/>
    </source>
</evidence>
<evidence type="ECO:0000256" key="2">
    <source>
        <dbReference type="HAMAP-Rule" id="MF_00630"/>
    </source>
</evidence>
<evidence type="ECO:0000313" key="4">
    <source>
        <dbReference type="EMBL" id="GGB31632.1"/>
    </source>
</evidence>
<gene>
    <name evidence="4" type="ORF">GCM10011489_19790</name>
</gene>
<proteinExistence type="inferred from homology"/>
<dbReference type="HAMAP" id="MF_00630">
    <property type="entry name" value="UPF0232"/>
    <property type="match status" value="1"/>
</dbReference>
<name>A0A916T5W2_9ACTN</name>
<reference evidence="4" key="1">
    <citation type="journal article" date="2014" name="Int. J. Syst. Evol. Microbiol.">
        <title>Complete genome sequence of Corynebacterium casei LMG S-19264T (=DSM 44701T), isolated from a smear-ripened cheese.</title>
        <authorList>
            <consortium name="US DOE Joint Genome Institute (JGI-PGF)"/>
            <person name="Walter F."/>
            <person name="Albersmeier A."/>
            <person name="Kalinowski J."/>
            <person name="Ruckert C."/>
        </authorList>
    </citation>
    <scope>NUCLEOTIDE SEQUENCE</scope>
    <source>
        <strain evidence="4">CGMCC 1.12827</strain>
    </source>
</reference>